<feature type="region of interest" description="Disordered" evidence="4">
    <location>
        <begin position="414"/>
        <end position="472"/>
    </location>
</feature>
<keyword evidence="2 5" id="KW-0732">Signal</keyword>
<dbReference type="AlphaFoldDB" id="A0A922CRQ3"/>
<evidence type="ECO:0000313" key="6">
    <source>
        <dbReference type="EMBL" id="KAG6455977.1"/>
    </source>
</evidence>
<reference evidence="6" key="2">
    <citation type="submission" date="2020-12" db="EMBL/GenBank/DDBJ databases">
        <authorList>
            <person name="Kanost M."/>
        </authorList>
    </citation>
    <scope>NUCLEOTIDE SEQUENCE</scope>
</reference>
<organism evidence="6 7">
    <name type="scientific">Manduca sexta</name>
    <name type="common">Tobacco hawkmoth</name>
    <name type="synonym">Tobacco hornworm</name>
    <dbReference type="NCBI Taxonomy" id="7130"/>
    <lineage>
        <taxon>Eukaryota</taxon>
        <taxon>Metazoa</taxon>
        <taxon>Ecdysozoa</taxon>
        <taxon>Arthropoda</taxon>
        <taxon>Hexapoda</taxon>
        <taxon>Insecta</taxon>
        <taxon>Pterygota</taxon>
        <taxon>Neoptera</taxon>
        <taxon>Endopterygota</taxon>
        <taxon>Lepidoptera</taxon>
        <taxon>Glossata</taxon>
        <taxon>Ditrysia</taxon>
        <taxon>Bombycoidea</taxon>
        <taxon>Sphingidae</taxon>
        <taxon>Sphinginae</taxon>
        <taxon>Sphingini</taxon>
        <taxon>Manduca</taxon>
    </lineage>
</organism>
<dbReference type="Pfam" id="PF00379">
    <property type="entry name" value="Chitin_bind_4"/>
    <property type="match status" value="1"/>
</dbReference>
<feature type="signal peptide" evidence="5">
    <location>
        <begin position="1"/>
        <end position="15"/>
    </location>
</feature>
<dbReference type="EMBL" id="JH668502">
    <property type="protein sequence ID" value="KAG6455977.1"/>
    <property type="molecule type" value="Genomic_DNA"/>
</dbReference>
<evidence type="ECO:0000256" key="1">
    <source>
        <dbReference type="ARBA" id="ARBA00022460"/>
    </source>
</evidence>
<feature type="compositionally biased region" description="Basic and acidic residues" evidence="4">
    <location>
        <begin position="771"/>
        <end position="783"/>
    </location>
</feature>
<evidence type="ECO:0000256" key="3">
    <source>
        <dbReference type="PROSITE-ProRule" id="PRU00497"/>
    </source>
</evidence>
<feature type="chain" id="PRO_5038324627" description="Cuticle protein" evidence="5">
    <location>
        <begin position="16"/>
        <end position="830"/>
    </location>
</feature>
<dbReference type="InterPro" id="IPR031311">
    <property type="entry name" value="CHIT_BIND_RR_consensus"/>
</dbReference>
<keyword evidence="1 3" id="KW-0193">Cuticle</keyword>
<dbReference type="InterPro" id="IPR050468">
    <property type="entry name" value="Cuticle_Struct_Prot"/>
</dbReference>
<proteinExistence type="predicted"/>
<dbReference type="GO" id="GO:0008010">
    <property type="term" value="F:structural constituent of chitin-based larval cuticle"/>
    <property type="evidence" value="ECO:0007669"/>
    <property type="project" value="TreeGrafter"/>
</dbReference>
<protein>
    <recommendedName>
        <fullName evidence="8">Cuticle protein</fullName>
    </recommendedName>
</protein>
<evidence type="ECO:0000256" key="5">
    <source>
        <dbReference type="SAM" id="SignalP"/>
    </source>
</evidence>
<name>A0A922CRQ3_MANSE</name>
<keyword evidence="7" id="KW-1185">Reference proteome</keyword>
<accession>A0A922CRQ3</accession>
<dbReference type="EMBL" id="JH668502">
    <property type="protein sequence ID" value="KAG6455978.1"/>
    <property type="molecule type" value="Genomic_DNA"/>
</dbReference>
<evidence type="ECO:0000256" key="2">
    <source>
        <dbReference type="ARBA" id="ARBA00022729"/>
    </source>
</evidence>
<comment type="caution">
    <text evidence="6">The sequence shown here is derived from an EMBL/GenBank/DDBJ whole genome shotgun (WGS) entry which is preliminary data.</text>
</comment>
<feature type="compositionally biased region" description="Polar residues" evidence="4">
    <location>
        <begin position="424"/>
        <end position="433"/>
    </location>
</feature>
<gene>
    <name evidence="6" type="ORF">O3G_MSEX009485</name>
</gene>
<evidence type="ECO:0000256" key="4">
    <source>
        <dbReference type="SAM" id="MobiDB-lite"/>
    </source>
</evidence>
<dbReference type="Proteomes" id="UP000791440">
    <property type="component" value="Unassembled WGS sequence"/>
</dbReference>
<dbReference type="PROSITE" id="PS00233">
    <property type="entry name" value="CHIT_BIND_RR_1"/>
    <property type="match status" value="1"/>
</dbReference>
<feature type="region of interest" description="Disordered" evidence="4">
    <location>
        <begin position="771"/>
        <end position="830"/>
    </location>
</feature>
<dbReference type="PANTHER" id="PTHR10380">
    <property type="entry name" value="CUTICLE PROTEIN"/>
    <property type="match status" value="1"/>
</dbReference>
<evidence type="ECO:0008006" key="8">
    <source>
        <dbReference type="Google" id="ProtNLM"/>
    </source>
</evidence>
<evidence type="ECO:0000313" key="7">
    <source>
        <dbReference type="Proteomes" id="UP000791440"/>
    </source>
</evidence>
<feature type="compositionally biased region" description="Polar residues" evidence="4">
    <location>
        <begin position="450"/>
        <end position="471"/>
    </location>
</feature>
<sequence length="830" mass="92428">MGKLLILLALGLTAADKLDRTYLPPPDAQYSGGNPEELQVPLELPKKESEITSIIPTVTPDNDLIKSGYYIGSTFGPNARKNIDTDQNYDNFLAKSPILSTSTELSQKPGLNHQYFAAYGQSKYTEPKKIIELRKYIDQNPEGPIILNPKTTNTHNQVNYKYGQNNPLFNSQEMIVNIPDYTAKNLMPIMNNYPLNGNVPPGQYAPNAKIMHNNFKSYINREQDKPNSIVPTSNLKPKPGNVDLRSSIFSKKTTPLASNNRITPSRIEVHPRRPQAELDTNAVTLNYHNVITPDGYSYSYDTSNGISANQSGTANNGVRAQGAYSYTGDDGKVYRVVYTADENGFQPRGDHLPLLPVAIQRLEKAARAQEAGITDDGSYDETKYGHKKYQGVMDRYHPEFQGLTNNRWNKFGGYSRKSFKGENNGKQIVTSTKTSRKEYNNNKQRENQDESNISTQDNRVMGPSNNGNESYKPSDMTFAKFLVPQKVIGEVIDSKVRPVFLDESQNRENLVKEDVTQTSLQAFPIRQGNRSQSGPINFVKIPAKYSPKQTLALNKNIPEIIANSNAYTEKKQGILGNKQDGYFYDKPQNQFIENANIERVHFNTDHELEIGDDDIVTVSVPVPSTTIHPDVESSKTEQYGKVTSPNVVNIYQEVKPELSVIPIYTVDSITPLSSDVNIQANQPSFDSKAEFGTTVNPVRVGFSIGQYSDNFQEPCSQIVQGFKAGPKTPEGGYGTLIDGNIYDTTSREFGGQNQNTNPKILDIAYTKNLAKGDDSKESKRGDSQSDYSGALKENNQIEKILAPTSNRIIGEDFSGPPRPQSFDSKSGYHY</sequence>
<dbReference type="GO" id="GO:0062129">
    <property type="term" value="C:chitin-based extracellular matrix"/>
    <property type="evidence" value="ECO:0007669"/>
    <property type="project" value="TreeGrafter"/>
</dbReference>
<reference evidence="6" key="1">
    <citation type="journal article" date="2016" name="Insect Biochem. Mol. Biol.">
        <title>Multifaceted biological insights from a draft genome sequence of the tobacco hornworm moth, Manduca sexta.</title>
        <authorList>
            <person name="Kanost M.R."/>
            <person name="Arrese E.L."/>
            <person name="Cao X."/>
            <person name="Chen Y.R."/>
            <person name="Chellapilla S."/>
            <person name="Goldsmith M.R."/>
            <person name="Grosse-Wilde E."/>
            <person name="Heckel D.G."/>
            <person name="Herndon N."/>
            <person name="Jiang H."/>
            <person name="Papanicolaou A."/>
            <person name="Qu J."/>
            <person name="Soulages J.L."/>
            <person name="Vogel H."/>
            <person name="Walters J."/>
            <person name="Waterhouse R.M."/>
            <person name="Ahn S.J."/>
            <person name="Almeida F.C."/>
            <person name="An C."/>
            <person name="Aqrawi P."/>
            <person name="Bretschneider A."/>
            <person name="Bryant W.B."/>
            <person name="Bucks S."/>
            <person name="Chao H."/>
            <person name="Chevignon G."/>
            <person name="Christen J.M."/>
            <person name="Clarke D.F."/>
            <person name="Dittmer N.T."/>
            <person name="Ferguson L.C.F."/>
            <person name="Garavelou S."/>
            <person name="Gordon K.H.J."/>
            <person name="Gunaratna R.T."/>
            <person name="Han Y."/>
            <person name="Hauser F."/>
            <person name="He Y."/>
            <person name="Heidel-Fischer H."/>
            <person name="Hirsh A."/>
            <person name="Hu Y."/>
            <person name="Jiang H."/>
            <person name="Kalra D."/>
            <person name="Klinner C."/>
            <person name="Konig C."/>
            <person name="Kovar C."/>
            <person name="Kroll A.R."/>
            <person name="Kuwar S.S."/>
            <person name="Lee S.L."/>
            <person name="Lehman R."/>
            <person name="Li K."/>
            <person name="Li Z."/>
            <person name="Liang H."/>
            <person name="Lovelace S."/>
            <person name="Lu Z."/>
            <person name="Mansfield J.H."/>
            <person name="McCulloch K.J."/>
            <person name="Mathew T."/>
            <person name="Morton B."/>
            <person name="Muzny D.M."/>
            <person name="Neunemann D."/>
            <person name="Ongeri F."/>
            <person name="Pauchet Y."/>
            <person name="Pu L.L."/>
            <person name="Pyrousis I."/>
            <person name="Rao X.J."/>
            <person name="Redding A."/>
            <person name="Roesel C."/>
            <person name="Sanchez-Gracia A."/>
            <person name="Schaack S."/>
            <person name="Shukla A."/>
            <person name="Tetreau G."/>
            <person name="Wang Y."/>
            <person name="Xiong G.H."/>
            <person name="Traut W."/>
            <person name="Walsh T.K."/>
            <person name="Worley K.C."/>
            <person name="Wu D."/>
            <person name="Wu W."/>
            <person name="Wu Y.Q."/>
            <person name="Zhang X."/>
            <person name="Zou Z."/>
            <person name="Zucker H."/>
            <person name="Briscoe A.D."/>
            <person name="Burmester T."/>
            <person name="Clem R.J."/>
            <person name="Feyereisen R."/>
            <person name="Grimmelikhuijzen C.J.P."/>
            <person name="Hamodrakas S.J."/>
            <person name="Hansson B.S."/>
            <person name="Huguet E."/>
            <person name="Jermiin L.S."/>
            <person name="Lan Q."/>
            <person name="Lehman H.K."/>
            <person name="Lorenzen M."/>
            <person name="Merzendorfer H."/>
            <person name="Michalopoulos I."/>
            <person name="Morton D.B."/>
            <person name="Muthukrishnan S."/>
            <person name="Oakeshott J.G."/>
            <person name="Palmer W."/>
            <person name="Park Y."/>
            <person name="Passarelli A.L."/>
            <person name="Rozas J."/>
            <person name="Schwartz L.M."/>
            <person name="Smith W."/>
            <person name="Southgate A."/>
            <person name="Vilcinskas A."/>
            <person name="Vogt R."/>
            <person name="Wang P."/>
            <person name="Werren J."/>
            <person name="Yu X.Q."/>
            <person name="Zhou J.J."/>
            <person name="Brown S.J."/>
            <person name="Scherer S.E."/>
            <person name="Richards S."/>
            <person name="Blissard G.W."/>
        </authorList>
    </citation>
    <scope>NUCLEOTIDE SEQUENCE</scope>
</reference>
<feature type="compositionally biased region" description="Basic and acidic residues" evidence="4">
    <location>
        <begin position="435"/>
        <end position="448"/>
    </location>
</feature>
<dbReference type="InterPro" id="IPR000618">
    <property type="entry name" value="Insect_cuticle"/>
</dbReference>
<dbReference type="PROSITE" id="PS51155">
    <property type="entry name" value="CHIT_BIND_RR_2"/>
    <property type="match status" value="1"/>
</dbReference>
<dbReference type="PANTHER" id="PTHR10380:SF218">
    <property type="entry name" value="ADULT CUTICLE PROTEIN 65AA-RELATED"/>
    <property type="match status" value="1"/>
</dbReference>